<protein>
    <submittedName>
        <fullName evidence="4">Flavodoxin-like fold</fullName>
    </submittedName>
</protein>
<dbReference type="AlphaFoldDB" id="A0A1I7AXT3"/>
<feature type="domain" description="Cupin type-2" evidence="3">
    <location>
        <begin position="151"/>
        <end position="223"/>
    </location>
</feature>
<dbReference type="SUPFAM" id="SSF51182">
    <property type="entry name" value="RmlC-like cupins"/>
    <property type="match status" value="1"/>
</dbReference>
<dbReference type="EMBL" id="FPBH01000004">
    <property type="protein sequence ID" value="SFT79696.1"/>
    <property type="molecule type" value="Genomic_DNA"/>
</dbReference>
<feature type="region of interest" description="Disordered" evidence="1">
    <location>
        <begin position="64"/>
        <end position="88"/>
    </location>
</feature>
<dbReference type="CDD" id="cd02234">
    <property type="entry name" value="cupin_BLR7677-like"/>
    <property type="match status" value="1"/>
</dbReference>
<dbReference type="Pfam" id="PF07883">
    <property type="entry name" value="Cupin_2"/>
    <property type="match status" value="1"/>
</dbReference>
<dbReference type="SUPFAM" id="SSF52218">
    <property type="entry name" value="Flavoproteins"/>
    <property type="match status" value="1"/>
</dbReference>
<feature type="compositionally biased region" description="Basic residues" evidence="1">
    <location>
        <begin position="70"/>
        <end position="83"/>
    </location>
</feature>
<evidence type="ECO:0000313" key="5">
    <source>
        <dbReference type="Proteomes" id="UP000198844"/>
    </source>
</evidence>
<gene>
    <name evidence="4" type="ORF">SAMN05192563_100441</name>
</gene>
<dbReference type="PANTHER" id="PTHR38599:SF1">
    <property type="entry name" value="CUPIN DOMAIN PROTEIN (AFU_ORTHOLOGUE AFUA_3G13620)"/>
    <property type="match status" value="1"/>
</dbReference>
<dbReference type="InterPro" id="IPR011051">
    <property type="entry name" value="RmlC_Cupin_sf"/>
</dbReference>
<dbReference type="Gene3D" id="2.60.120.10">
    <property type="entry name" value="Jelly Rolls"/>
    <property type="match status" value="1"/>
</dbReference>
<name>A0A1I7AXT3_9BURK</name>
<evidence type="ECO:0000313" key="4">
    <source>
        <dbReference type="EMBL" id="SFT79696.1"/>
    </source>
</evidence>
<accession>A0A1I7AXT3</accession>
<dbReference type="InterPro" id="IPR003680">
    <property type="entry name" value="Flavodoxin_fold"/>
</dbReference>
<dbReference type="Pfam" id="PF02525">
    <property type="entry name" value="Flavodoxin_2"/>
    <property type="match status" value="1"/>
</dbReference>
<dbReference type="PANTHER" id="PTHR38599">
    <property type="entry name" value="CUPIN DOMAIN PROTEIN (AFU_ORTHOLOGUE AFUA_3G13620)"/>
    <property type="match status" value="1"/>
</dbReference>
<proteinExistence type="predicted"/>
<evidence type="ECO:0000259" key="2">
    <source>
        <dbReference type="Pfam" id="PF02525"/>
    </source>
</evidence>
<dbReference type="InterPro" id="IPR029039">
    <property type="entry name" value="Flavoprotein-like_sf"/>
</dbReference>
<dbReference type="Gene3D" id="3.40.50.360">
    <property type="match status" value="1"/>
</dbReference>
<dbReference type="InterPro" id="IPR013096">
    <property type="entry name" value="Cupin_2"/>
</dbReference>
<sequence>MKIMHVDASAKRERSNSRALSQHFLERLREEGLDIEVDYLDVTVDTPPHVNEAFAIATYTPSHERTPAMKARRSRNRPQHWHRTAMSWHSARSSRMKIRTLTATVALAGLSLAGLSPTVFGADTAAGRETITPAFTEAIANVPGKTMTALVVDYPPGGKSLPHRHGQAFVVGYVLSGAIRSRINNGEEHVFHAGESWTEKPGAHHTVSENASDTEPAKLLAIFVADTKDKKLVTFDKQ</sequence>
<evidence type="ECO:0000256" key="1">
    <source>
        <dbReference type="SAM" id="MobiDB-lite"/>
    </source>
</evidence>
<reference evidence="4 5" key="1">
    <citation type="submission" date="2016-10" db="EMBL/GenBank/DDBJ databases">
        <authorList>
            <person name="de Groot N.N."/>
        </authorList>
    </citation>
    <scope>NUCLEOTIDE SEQUENCE [LARGE SCALE GENOMIC DNA]</scope>
    <source>
        <strain evidence="4 5">LMG 27731</strain>
    </source>
</reference>
<dbReference type="Proteomes" id="UP000198844">
    <property type="component" value="Unassembled WGS sequence"/>
</dbReference>
<feature type="domain" description="Flavodoxin-like fold" evidence="2">
    <location>
        <begin position="1"/>
        <end position="64"/>
    </location>
</feature>
<dbReference type="InterPro" id="IPR014710">
    <property type="entry name" value="RmlC-like_jellyroll"/>
</dbReference>
<dbReference type="OrthoDB" id="9813436at2"/>
<organism evidence="4 5">
    <name type="scientific">Paraburkholderia aspalathi</name>
    <dbReference type="NCBI Taxonomy" id="1324617"/>
    <lineage>
        <taxon>Bacteria</taxon>
        <taxon>Pseudomonadati</taxon>
        <taxon>Pseudomonadota</taxon>
        <taxon>Betaproteobacteria</taxon>
        <taxon>Burkholderiales</taxon>
        <taxon>Burkholderiaceae</taxon>
        <taxon>Paraburkholderia</taxon>
    </lineage>
</organism>
<evidence type="ECO:0000259" key="3">
    <source>
        <dbReference type="Pfam" id="PF07883"/>
    </source>
</evidence>